<dbReference type="PROSITE" id="PS01122">
    <property type="entry name" value="CASPASE_CYS"/>
    <property type="match status" value="1"/>
</dbReference>
<dbReference type="EMBL" id="JBAMIC010000002">
    <property type="protein sequence ID" value="KAK7111182.1"/>
    <property type="molecule type" value="Genomic_DNA"/>
</dbReference>
<dbReference type="GO" id="GO:0005737">
    <property type="term" value="C:cytoplasm"/>
    <property type="evidence" value="ECO:0007669"/>
    <property type="project" value="TreeGrafter"/>
</dbReference>
<feature type="compositionally biased region" description="Basic residues" evidence="8">
    <location>
        <begin position="24"/>
        <end position="36"/>
    </location>
</feature>
<protein>
    <recommendedName>
        <fullName evidence="13">Caspase-3</fullName>
    </recommendedName>
</protein>
<dbReference type="GO" id="GO:0004197">
    <property type="term" value="F:cysteine-type endopeptidase activity"/>
    <property type="evidence" value="ECO:0007669"/>
    <property type="project" value="InterPro"/>
</dbReference>
<keyword evidence="12" id="KW-1185">Reference proteome</keyword>
<dbReference type="InterPro" id="IPR002398">
    <property type="entry name" value="Pept_C14"/>
</dbReference>
<keyword evidence="4" id="KW-0378">Hydrolase</keyword>
<dbReference type="InterPro" id="IPR029030">
    <property type="entry name" value="Caspase-like_dom_sf"/>
</dbReference>
<dbReference type="PANTHER" id="PTHR10454:SF232">
    <property type="entry name" value="AT03047P-RELATED"/>
    <property type="match status" value="1"/>
</dbReference>
<dbReference type="Gene3D" id="3.40.50.1460">
    <property type="match status" value="1"/>
</dbReference>
<dbReference type="InterPro" id="IPR033139">
    <property type="entry name" value="Caspase_cys_AS"/>
</dbReference>
<dbReference type="CDD" id="cd00032">
    <property type="entry name" value="CASc"/>
    <property type="match status" value="1"/>
</dbReference>
<evidence type="ECO:0000256" key="2">
    <source>
        <dbReference type="ARBA" id="ARBA00022670"/>
    </source>
</evidence>
<feature type="region of interest" description="Disordered" evidence="8">
    <location>
        <begin position="1"/>
        <end position="38"/>
    </location>
</feature>
<keyword evidence="5" id="KW-0788">Thiol protease</keyword>
<organism evidence="11 12">
    <name type="scientific">Littorina saxatilis</name>
    <dbReference type="NCBI Taxonomy" id="31220"/>
    <lineage>
        <taxon>Eukaryota</taxon>
        <taxon>Metazoa</taxon>
        <taxon>Spiralia</taxon>
        <taxon>Lophotrochozoa</taxon>
        <taxon>Mollusca</taxon>
        <taxon>Gastropoda</taxon>
        <taxon>Caenogastropoda</taxon>
        <taxon>Littorinimorpha</taxon>
        <taxon>Littorinoidea</taxon>
        <taxon>Littorinidae</taxon>
        <taxon>Littorina</taxon>
    </lineage>
</organism>
<evidence type="ECO:0000259" key="10">
    <source>
        <dbReference type="PROSITE" id="PS50208"/>
    </source>
</evidence>
<feature type="domain" description="Caspase family p10" evidence="9">
    <location>
        <begin position="242"/>
        <end position="337"/>
    </location>
</feature>
<keyword evidence="3" id="KW-0053">Apoptosis</keyword>
<keyword evidence="6" id="KW-0865">Zymogen</keyword>
<dbReference type="PANTHER" id="PTHR10454">
    <property type="entry name" value="CASPASE"/>
    <property type="match status" value="1"/>
</dbReference>
<dbReference type="InterPro" id="IPR015917">
    <property type="entry name" value="Pept_C14A"/>
</dbReference>
<dbReference type="InterPro" id="IPR011600">
    <property type="entry name" value="Pept_C14_caspase"/>
</dbReference>
<dbReference type="InterPro" id="IPR002138">
    <property type="entry name" value="Pept_C14_p10"/>
</dbReference>
<evidence type="ECO:0008006" key="13">
    <source>
        <dbReference type="Google" id="ProtNLM"/>
    </source>
</evidence>
<evidence type="ECO:0000256" key="5">
    <source>
        <dbReference type="ARBA" id="ARBA00022807"/>
    </source>
</evidence>
<gene>
    <name evidence="11" type="ORF">V1264_010862</name>
</gene>
<dbReference type="PROSITE" id="PS50207">
    <property type="entry name" value="CASPASE_P10"/>
    <property type="match status" value="1"/>
</dbReference>
<proteinExistence type="inferred from homology"/>
<dbReference type="Pfam" id="PF00656">
    <property type="entry name" value="Peptidase_C14"/>
    <property type="match status" value="1"/>
</dbReference>
<evidence type="ECO:0000256" key="3">
    <source>
        <dbReference type="ARBA" id="ARBA00022703"/>
    </source>
</evidence>
<dbReference type="GO" id="GO:0006508">
    <property type="term" value="P:proteolysis"/>
    <property type="evidence" value="ECO:0007669"/>
    <property type="project" value="UniProtKB-KW"/>
</dbReference>
<name>A0AAN9GJU5_9CAEN</name>
<dbReference type="AlphaFoldDB" id="A0AAN9GJU5"/>
<dbReference type="FunFam" id="3.40.50.1460:FF:000001">
    <property type="entry name" value="Caspase-3 preproprotein"/>
    <property type="match status" value="1"/>
</dbReference>
<dbReference type="PROSITE" id="PS50208">
    <property type="entry name" value="CASPASE_P20"/>
    <property type="match status" value="1"/>
</dbReference>
<dbReference type="Proteomes" id="UP001374579">
    <property type="component" value="Unassembled WGS sequence"/>
</dbReference>
<dbReference type="PRINTS" id="PR00376">
    <property type="entry name" value="IL1BCENZYME"/>
</dbReference>
<dbReference type="SMART" id="SM00115">
    <property type="entry name" value="CASc"/>
    <property type="match status" value="1"/>
</dbReference>
<dbReference type="GO" id="GO:0006915">
    <property type="term" value="P:apoptotic process"/>
    <property type="evidence" value="ECO:0007669"/>
    <property type="project" value="UniProtKB-KW"/>
</dbReference>
<evidence type="ECO:0000313" key="12">
    <source>
        <dbReference type="Proteomes" id="UP001374579"/>
    </source>
</evidence>
<evidence type="ECO:0000256" key="6">
    <source>
        <dbReference type="ARBA" id="ARBA00023145"/>
    </source>
</evidence>
<dbReference type="GO" id="GO:0043525">
    <property type="term" value="P:positive regulation of neuron apoptotic process"/>
    <property type="evidence" value="ECO:0007669"/>
    <property type="project" value="TreeGrafter"/>
</dbReference>
<keyword evidence="2" id="KW-0645">Protease</keyword>
<comment type="caution">
    <text evidence="11">The sequence shown here is derived from an EMBL/GenBank/DDBJ whole genome shotgun (WGS) entry which is preliminary data.</text>
</comment>
<evidence type="ECO:0000256" key="8">
    <source>
        <dbReference type="SAM" id="MobiDB-lite"/>
    </source>
</evidence>
<dbReference type="SUPFAM" id="SSF52129">
    <property type="entry name" value="Caspase-like"/>
    <property type="match status" value="1"/>
</dbReference>
<dbReference type="InterPro" id="IPR001309">
    <property type="entry name" value="Pept_C14_p20"/>
</dbReference>
<evidence type="ECO:0000256" key="7">
    <source>
        <dbReference type="RuleBase" id="RU003971"/>
    </source>
</evidence>
<accession>A0AAN9GJU5</accession>
<reference evidence="11 12" key="1">
    <citation type="submission" date="2024-02" db="EMBL/GenBank/DDBJ databases">
        <title>Chromosome-scale genome assembly of the rough periwinkle Littorina saxatilis.</title>
        <authorList>
            <person name="De Jode A."/>
            <person name="Faria R."/>
            <person name="Formenti G."/>
            <person name="Sims Y."/>
            <person name="Smith T.P."/>
            <person name="Tracey A."/>
            <person name="Wood J.M.D."/>
            <person name="Zagrodzka Z.B."/>
            <person name="Johannesson K."/>
            <person name="Butlin R.K."/>
            <person name="Leder E.H."/>
        </authorList>
    </citation>
    <scope>NUCLEOTIDE SEQUENCE [LARGE SCALE GENOMIC DNA]</scope>
    <source>
        <strain evidence="11">Snail1</strain>
        <tissue evidence="11">Muscle</tissue>
    </source>
</reference>
<evidence type="ECO:0000259" key="9">
    <source>
        <dbReference type="PROSITE" id="PS50207"/>
    </source>
</evidence>
<evidence type="ECO:0000256" key="1">
    <source>
        <dbReference type="ARBA" id="ARBA00010134"/>
    </source>
</evidence>
<feature type="domain" description="Caspase family p20" evidence="10">
    <location>
        <begin position="92"/>
        <end position="214"/>
    </location>
</feature>
<evidence type="ECO:0000256" key="4">
    <source>
        <dbReference type="ARBA" id="ARBA00022801"/>
    </source>
</evidence>
<comment type="similarity">
    <text evidence="1 7">Belongs to the peptidase C14A family.</text>
</comment>
<evidence type="ECO:0000313" key="11">
    <source>
        <dbReference type="EMBL" id="KAK7111182.1"/>
    </source>
</evidence>
<sequence>MATAGKDTTDASGGPGNTATPAIRHSKPPVNHHRAPRAATYSTSILPFERSPNGNILAAFCRAAYWTQGRAVWGALTASGDTKHCYKMDHARRGRAIIINNETFHHDLYLGQRTGTDRDAENMESLLSELGFDITARKNCTAAEMKSMLVEAARESQGDADCFVCVILSHGDDGAVYGTDESVKVEDLVAPIKACKSLAGKPKLFFIQACRGKFVDGGVEVVDSKGKHGQDDEEEMESDEVAVQTIPVEADFLMAYSVAQGYYSWRNREQGSWFVQAVVKVVRDNWRRMDLLTMMTRVSHKVAYDFESNVPSNRFLHMKKQIPCITSMLTKDLYFTPKV</sequence>